<dbReference type="AlphaFoldDB" id="A0A9J6QW61"/>
<protein>
    <submittedName>
        <fullName evidence="1">Uncharacterized protein</fullName>
    </submittedName>
</protein>
<dbReference type="RefSeq" id="WP_269478506.1">
    <property type="nucleotide sequence ID" value="NZ_JAOSHN010000004.1"/>
</dbReference>
<evidence type="ECO:0000313" key="1">
    <source>
        <dbReference type="EMBL" id="MCU7378894.1"/>
    </source>
</evidence>
<comment type="caution">
    <text evidence="1">The sequence shown here is derived from an EMBL/GenBank/DDBJ whole genome shotgun (WGS) entry which is preliminary data.</text>
</comment>
<sequence length="71" mass="8493">MNTYRYGYLVAYRKKEHFFSDESETGELICSQGKLIELLQNPLWTGRRANWINVGEYQVNNSENKLREWGF</sequence>
<dbReference type="Proteomes" id="UP001065549">
    <property type="component" value="Unassembled WGS sequence"/>
</dbReference>
<name>A0A9J6QW61_9FIRM</name>
<organism evidence="1 2">
    <name type="scientific">Hominibacterium faecale</name>
    <dbReference type="NCBI Taxonomy" id="2839743"/>
    <lineage>
        <taxon>Bacteria</taxon>
        <taxon>Bacillati</taxon>
        <taxon>Bacillota</taxon>
        <taxon>Clostridia</taxon>
        <taxon>Peptostreptococcales</taxon>
        <taxon>Anaerovoracaceae</taxon>
        <taxon>Hominibacterium</taxon>
    </lineage>
</organism>
<evidence type="ECO:0000313" key="2">
    <source>
        <dbReference type="Proteomes" id="UP001065549"/>
    </source>
</evidence>
<proteinExistence type="predicted"/>
<dbReference type="EMBL" id="JAOSHN010000004">
    <property type="protein sequence ID" value="MCU7378894.1"/>
    <property type="molecule type" value="Genomic_DNA"/>
</dbReference>
<gene>
    <name evidence="1" type="ORF">OBO34_11060</name>
</gene>
<reference evidence="1" key="1">
    <citation type="submission" date="2022-09" db="EMBL/GenBank/DDBJ databases">
        <title>Culturomic study of gut microbiota in children with autism spectrum disorder.</title>
        <authorList>
            <person name="Efimov B.A."/>
            <person name="Chaplin A.V."/>
            <person name="Sokolova S.R."/>
            <person name="Pikina A.P."/>
            <person name="Korzhanova M."/>
            <person name="Belova V."/>
            <person name="Korostin D."/>
        </authorList>
    </citation>
    <scope>NUCLEOTIDE SEQUENCE</scope>
    <source>
        <strain evidence="1">ASD5510</strain>
    </source>
</reference>
<accession>A0A9J6QW61</accession>
<keyword evidence="2" id="KW-1185">Reference proteome</keyword>